<feature type="region of interest" description="Disordered" evidence="3">
    <location>
        <begin position="331"/>
        <end position="390"/>
    </location>
</feature>
<protein>
    <submittedName>
        <fullName evidence="5">C6 zinc finger protein</fullName>
    </submittedName>
</protein>
<dbReference type="PANTHER" id="PTHR37534">
    <property type="entry name" value="TRANSCRIPTIONAL ACTIVATOR PROTEIN UGA3"/>
    <property type="match status" value="1"/>
</dbReference>
<dbReference type="PROSITE" id="PS00463">
    <property type="entry name" value="ZN2_CY6_FUNGAL_1"/>
    <property type="match status" value="1"/>
</dbReference>
<feature type="compositionally biased region" description="Polar residues" evidence="3">
    <location>
        <begin position="220"/>
        <end position="239"/>
    </location>
</feature>
<feature type="compositionally biased region" description="Polar residues" evidence="3">
    <location>
        <begin position="135"/>
        <end position="144"/>
    </location>
</feature>
<keyword evidence="2" id="KW-0539">Nucleus</keyword>
<reference evidence="5 6" key="1">
    <citation type="submission" date="2024-06" db="EMBL/GenBank/DDBJ databases">
        <title>Complete genome of Phlyctema vagabunda strain 19-DSS-EL-015.</title>
        <authorList>
            <person name="Fiorenzani C."/>
        </authorList>
    </citation>
    <scope>NUCLEOTIDE SEQUENCE [LARGE SCALE GENOMIC DNA]</scope>
    <source>
        <strain evidence="5 6">19-DSS-EL-015</strain>
    </source>
</reference>
<dbReference type="CDD" id="cd00067">
    <property type="entry name" value="GAL4"/>
    <property type="match status" value="1"/>
</dbReference>
<feature type="compositionally biased region" description="Low complexity" evidence="3">
    <location>
        <begin position="104"/>
        <end position="118"/>
    </location>
</feature>
<feature type="compositionally biased region" description="Polar residues" evidence="3">
    <location>
        <begin position="296"/>
        <end position="313"/>
    </location>
</feature>
<evidence type="ECO:0000256" key="3">
    <source>
        <dbReference type="SAM" id="MobiDB-lite"/>
    </source>
</evidence>
<dbReference type="SUPFAM" id="SSF57701">
    <property type="entry name" value="Zn2/Cys6 DNA-binding domain"/>
    <property type="match status" value="1"/>
</dbReference>
<feature type="compositionally biased region" description="Polar residues" evidence="3">
    <location>
        <begin position="376"/>
        <end position="386"/>
    </location>
</feature>
<dbReference type="Gene3D" id="4.10.240.10">
    <property type="entry name" value="Zn(2)-C6 fungal-type DNA-binding domain"/>
    <property type="match status" value="1"/>
</dbReference>
<gene>
    <name evidence="5" type="ORF">PVAG01_10904</name>
</gene>
<dbReference type="Pfam" id="PF11951">
    <property type="entry name" value="Fungal_trans_2"/>
    <property type="match status" value="1"/>
</dbReference>
<dbReference type="InterPro" id="IPR001138">
    <property type="entry name" value="Zn2Cys6_DnaBD"/>
</dbReference>
<comment type="caution">
    <text evidence="5">The sequence shown here is derived from an EMBL/GenBank/DDBJ whole genome shotgun (WGS) entry which is preliminary data.</text>
</comment>
<dbReference type="Pfam" id="PF00172">
    <property type="entry name" value="Zn_clus"/>
    <property type="match status" value="1"/>
</dbReference>
<accession>A0ABR4P3L7</accession>
<proteinExistence type="predicted"/>
<feature type="domain" description="Zn(2)-C6 fungal-type" evidence="4">
    <location>
        <begin position="19"/>
        <end position="49"/>
    </location>
</feature>
<dbReference type="PROSITE" id="PS50048">
    <property type="entry name" value="ZN2_CY6_FUNGAL_2"/>
    <property type="match status" value="1"/>
</dbReference>
<feature type="compositionally biased region" description="Polar residues" evidence="3">
    <location>
        <begin position="119"/>
        <end position="129"/>
    </location>
</feature>
<sequence>MPRPKKPGAPEPKKRSRNGCWPCKTRKVKCDEARPECVNCQKQGEPCDYSIRLNWEGRGKKKNEGTAGTGQIDFSAGMISVGSSRLEAVVSSKPSLSRNNSHQTSHTSTNLSPPTTSSFEPQISISSRNAPEENTPLSASTTGTREPDTADISMIDPALISEHMPTYQDSIFTGIQPRADHQYAQSYERYHSRSSDTPGLGQSSAIARLRDNHTSEETHTSPSDTGYRSPSIGTFSNRSLALPSIDSPASTSSYYSGAGDDLDPSERGSVDRPAKRIRQEQVHSSSHRPNMPPPKSTSFTSHNIDGHSSYSYGPAQISVSTPVTVASGNSEDGYKIYQPRSSSQASQGSPDIRRLSVSSLLSGPPGIPTRAERTYESSNNSETHSQAWPPINMHDEYTTWGIDRGYKDLDIGRNDDTNAISGTSPTSTRDHLDLILDPGELQPVEFGFGSETAFESGGYYDKPVSISIPRILEPLPAKLLENPMNLLYFHHFLNHTAGCLIPHNCSSNPFKSILPQMAVRDDNLLNLLLAYSASHRAKLLRQPEPATRIALWVQDIFPNLRHALDDPNKIISNANLATAVMLASLEIISPKAFGVAVPWQNHLDTARQMIAARGGPQTMQTASRSDKVSSFLWSWFAYLDVLGSLSGVRTNSSSSAWILDYEIDEDNDYQIDCILGFTSRCVRILAKIAELGRICDVQRIGPDLTILPDWHPSDDIVSRAESLQVDLDESRLHPAKPCTHMQSKDEAAYQWDSLEMAATNEAFHWAGMVHLHRRVFGKPSTHEDVQLGVREIFGALYKIRKGSSAEACLLFPMFTAGCDVQDNDKRSHVLERIKSVERVGMTQVNLARTLMERVWETGKPWETLVAGEFFG</sequence>
<feature type="region of interest" description="Disordered" evidence="3">
    <location>
        <begin position="211"/>
        <end position="313"/>
    </location>
</feature>
<comment type="subcellular location">
    <subcellularLocation>
        <location evidence="1">Nucleus</location>
    </subcellularLocation>
</comment>
<dbReference type="PANTHER" id="PTHR37534:SF43">
    <property type="entry name" value="FINGER DOMAIN PROTEIN, PUTATIVE (AFU_ORTHOLOGUE AFUA_1G01850)-RELATED"/>
    <property type="match status" value="1"/>
</dbReference>
<evidence type="ECO:0000256" key="2">
    <source>
        <dbReference type="ARBA" id="ARBA00023242"/>
    </source>
</evidence>
<dbReference type="EMBL" id="JBFCZG010000010">
    <property type="protein sequence ID" value="KAL3417894.1"/>
    <property type="molecule type" value="Genomic_DNA"/>
</dbReference>
<evidence type="ECO:0000256" key="1">
    <source>
        <dbReference type="ARBA" id="ARBA00004123"/>
    </source>
</evidence>
<feature type="compositionally biased region" description="Polar residues" evidence="3">
    <location>
        <begin position="339"/>
        <end position="349"/>
    </location>
</feature>
<name>A0ABR4P3L7_9HELO</name>
<dbReference type="Proteomes" id="UP001629113">
    <property type="component" value="Unassembled WGS sequence"/>
</dbReference>
<feature type="region of interest" description="Disordered" evidence="3">
    <location>
        <begin position="90"/>
        <end position="150"/>
    </location>
</feature>
<evidence type="ECO:0000259" key="4">
    <source>
        <dbReference type="PROSITE" id="PS50048"/>
    </source>
</evidence>
<feature type="compositionally biased region" description="Polar residues" evidence="3">
    <location>
        <begin position="92"/>
        <end position="103"/>
    </location>
</feature>
<feature type="compositionally biased region" description="Basic and acidic residues" evidence="3">
    <location>
        <begin position="264"/>
        <end position="281"/>
    </location>
</feature>
<keyword evidence="6" id="KW-1185">Reference proteome</keyword>
<evidence type="ECO:0000313" key="6">
    <source>
        <dbReference type="Proteomes" id="UP001629113"/>
    </source>
</evidence>
<organism evidence="5 6">
    <name type="scientific">Phlyctema vagabunda</name>
    <dbReference type="NCBI Taxonomy" id="108571"/>
    <lineage>
        <taxon>Eukaryota</taxon>
        <taxon>Fungi</taxon>
        <taxon>Dikarya</taxon>
        <taxon>Ascomycota</taxon>
        <taxon>Pezizomycotina</taxon>
        <taxon>Leotiomycetes</taxon>
        <taxon>Helotiales</taxon>
        <taxon>Dermateaceae</taxon>
        <taxon>Phlyctema</taxon>
    </lineage>
</organism>
<dbReference type="SMART" id="SM00066">
    <property type="entry name" value="GAL4"/>
    <property type="match status" value="1"/>
</dbReference>
<evidence type="ECO:0000313" key="5">
    <source>
        <dbReference type="EMBL" id="KAL3417894.1"/>
    </source>
</evidence>
<dbReference type="InterPro" id="IPR021858">
    <property type="entry name" value="Fun_TF"/>
</dbReference>
<dbReference type="InterPro" id="IPR036864">
    <property type="entry name" value="Zn2-C6_fun-type_DNA-bd_sf"/>
</dbReference>